<sequence>MTGPSGGAPAVLQRATARPDAATGTGTTPGTGSRVEDGGPARRAAPPAAGVVQRRTATGTTGTTGATGTAPERDPGLDPEALLRGFDRRHLDALAHRLVEPVGRLVRADLRAARERTGRWRDGTR</sequence>
<evidence type="ECO:0000313" key="2">
    <source>
        <dbReference type="EMBL" id="SCF17343.1"/>
    </source>
</evidence>
<evidence type="ECO:0008006" key="4">
    <source>
        <dbReference type="Google" id="ProtNLM"/>
    </source>
</evidence>
<evidence type="ECO:0000313" key="3">
    <source>
        <dbReference type="Proteomes" id="UP000183585"/>
    </source>
</evidence>
<name>A0A1C4Y9C7_9ACTN</name>
<dbReference type="AlphaFoldDB" id="A0A1C4Y9C7"/>
<dbReference type="Proteomes" id="UP000183585">
    <property type="component" value="Unassembled WGS sequence"/>
</dbReference>
<accession>A0A1C4Y9C7</accession>
<dbReference type="EMBL" id="FMCT01000005">
    <property type="protein sequence ID" value="SCF17343.1"/>
    <property type="molecule type" value="Genomic_DNA"/>
</dbReference>
<reference evidence="3" key="1">
    <citation type="submission" date="2016-06" db="EMBL/GenBank/DDBJ databases">
        <authorList>
            <person name="Varghese N."/>
            <person name="Submissions Spin"/>
        </authorList>
    </citation>
    <scope>NUCLEOTIDE SEQUENCE [LARGE SCALE GENOMIC DNA]</scope>
    <source>
        <strain evidence="3">DSM 43168</strain>
    </source>
</reference>
<feature type="compositionally biased region" description="Low complexity" evidence="1">
    <location>
        <begin position="14"/>
        <end position="32"/>
    </location>
</feature>
<feature type="compositionally biased region" description="Low complexity" evidence="1">
    <location>
        <begin position="41"/>
        <end position="70"/>
    </location>
</feature>
<evidence type="ECO:0000256" key="1">
    <source>
        <dbReference type="SAM" id="MobiDB-lite"/>
    </source>
</evidence>
<gene>
    <name evidence="2" type="ORF">GA0070563_105467</name>
</gene>
<protein>
    <recommendedName>
        <fullName evidence="4">Syndecan 1</fullName>
    </recommendedName>
</protein>
<organism evidence="2 3">
    <name type="scientific">Micromonospora carbonacea</name>
    <dbReference type="NCBI Taxonomy" id="47853"/>
    <lineage>
        <taxon>Bacteria</taxon>
        <taxon>Bacillati</taxon>
        <taxon>Actinomycetota</taxon>
        <taxon>Actinomycetes</taxon>
        <taxon>Micromonosporales</taxon>
        <taxon>Micromonosporaceae</taxon>
        <taxon>Micromonospora</taxon>
    </lineage>
</organism>
<feature type="region of interest" description="Disordered" evidence="1">
    <location>
        <begin position="1"/>
        <end position="80"/>
    </location>
</feature>
<keyword evidence="3" id="KW-1185">Reference proteome</keyword>
<proteinExistence type="predicted"/>